<sequence>MPAQGQLIELVINGHGQGEYAVMAFCKNATFSVLPGDIVKTVECRDVTDQPRGKALLRGYHYRLYKRAALLHVRSP</sequence>
<keyword evidence="1" id="KW-1185">Reference proteome</keyword>
<evidence type="ECO:0000313" key="2">
    <source>
        <dbReference type="WBParaSite" id="L893_g6526.t1"/>
    </source>
</evidence>
<protein>
    <submittedName>
        <fullName evidence="2">Ferredoxin--NADP(+) reductase</fullName>
    </submittedName>
</protein>
<dbReference type="WBParaSite" id="L893_g6526.t1">
    <property type="protein sequence ID" value="L893_g6526.t1"/>
    <property type="gene ID" value="L893_g6526"/>
</dbReference>
<dbReference type="Proteomes" id="UP000095287">
    <property type="component" value="Unplaced"/>
</dbReference>
<reference evidence="2" key="1">
    <citation type="submission" date="2016-11" db="UniProtKB">
        <authorList>
            <consortium name="WormBaseParasite"/>
        </authorList>
    </citation>
    <scope>IDENTIFICATION</scope>
</reference>
<organism evidence="1 2">
    <name type="scientific">Steinernema glaseri</name>
    <dbReference type="NCBI Taxonomy" id="37863"/>
    <lineage>
        <taxon>Eukaryota</taxon>
        <taxon>Metazoa</taxon>
        <taxon>Ecdysozoa</taxon>
        <taxon>Nematoda</taxon>
        <taxon>Chromadorea</taxon>
        <taxon>Rhabditida</taxon>
        <taxon>Tylenchina</taxon>
        <taxon>Panagrolaimomorpha</taxon>
        <taxon>Strongyloidoidea</taxon>
        <taxon>Steinernematidae</taxon>
        <taxon>Steinernema</taxon>
    </lineage>
</organism>
<evidence type="ECO:0000313" key="1">
    <source>
        <dbReference type="Proteomes" id="UP000095287"/>
    </source>
</evidence>
<dbReference type="AlphaFoldDB" id="A0A1I8AJ89"/>
<proteinExistence type="predicted"/>
<name>A0A1I8AJ89_9BILA</name>
<accession>A0A1I8AJ89</accession>